<dbReference type="STRING" id="617002.SAMN05660653_03071"/>
<feature type="transmembrane region" description="Helical" evidence="1">
    <location>
        <begin position="133"/>
        <end position="155"/>
    </location>
</feature>
<reference evidence="3 4" key="1">
    <citation type="submission" date="2016-10" db="EMBL/GenBank/DDBJ databases">
        <authorList>
            <person name="de Groot N.N."/>
        </authorList>
    </citation>
    <scope>NUCLEOTIDE SEQUENCE [LARGE SCALE GENOMIC DNA]</scope>
    <source>
        <strain evidence="3 4">ASO4-2</strain>
    </source>
</reference>
<feature type="transmembrane region" description="Helical" evidence="1">
    <location>
        <begin position="12"/>
        <end position="28"/>
    </location>
</feature>
<feature type="transmembrane region" description="Helical" evidence="1">
    <location>
        <begin position="167"/>
        <end position="185"/>
    </location>
</feature>
<organism evidence="3 4">
    <name type="scientific">Desulfonatronum thiosulfatophilum</name>
    <dbReference type="NCBI Taxonomy" id="617002"/>
    <lineage>
        <taxon>Bacteria</taxon>
        <taxon>Pseudomonadati</taxon>
        <taxon>Thermodesulfobacteriota</taxon>
        <taxon>Desulfovibrionia</taxon>
        <taxon>Desulfovibrionales</taxon>
        <taxon>Desulfonatronaceae</taxon>
        <taxon>Desulfonatronum</taxon>
    </lineage>
</organism>
<accession>A0A1G6ERH9</accession>
<evidence type="ECO:0000313" key="3">
    <source>
        <dbReference type="EMBL" id="SDB59966.1"/>
    </source>
</evidence>
<dbReference type="InterPro" id="IPR025403">
    <property type="entry name" value="TgpA-like_C"/>
</dbReference>
<gene>
    <name evidence="3" type="ORF">SAMN05660653_03071</name>
</gene>
<protein>
    <submittedName>
        <fullName evidence="3">Transglutaminase-like enzyme, putative cysteine protease</fullName>
    </submittedName>
</protein>
<dbReference type="InterPro" id="IPR038765">
    <property type="entry name" value="Papain-like_cys_pep_sf"/>
</dbReference>
<evidence type="ECO:0000313" key="4">
    <source>
        <dbReference type="Proteomes" id="UP000198771"/>
    </source>
</evidence>
<feature type="domain" description="Transglutaminase-like" evidence="2">
    <location>
        <begin position="405"/>
        <end position="476"/>
    </location>
</feature>
<dbReference type="InterPro" id="IPR052901">
    <property type="entry name" value="Bact_TGase-like"/>
</dbReference>
<dbReference type="Proteomes" id="UP000198771">
    <property type="component" value="Unassembled WGS sequence"/>
</dbReference>
<keyword evidence="1" id="KW-0812">Transmembrane</keyword>
<name>A0A1G6ERH9_9BACT</name>
<dbReference type="OrthoDB" id="9804872at2"/>
<dbReference type="InterPro" id="IPR021878">
    <property type="entry name" value="TgpA_N"/>
</dbReference>
<sequence>MRRILDSVLQSPFGPWCWILLPAFLAALPHFFRLPAWIGLACVVFWTLRLYAVVRPKLLPSRMIRLALTLGCIAGVYASYGRLLGPEPGTSLLLLLMGLKPFEAGSRRDYLLILFMAYMLILLQFLHSRSLLAAAYMIPVFLLITASWIGTAHPASRASLMFRLRRATVMTAQALPVMLILFLLFPRMSGSLWSLFDRQETGLTGLSDTMSPGDINELLQSSEVVFRVAFEDSAPDVGRMYWRVLVLWETDGRTWRAGSGSPEQEAKAWSLVPILEPIQYVLTMEAHGHRWLPALEMPTQVPSNAEAAPDFRLQALEELRQRAQYRLFSALDYRAADPSLDELQRALVLPSAGNPRARVMARNWSEETGSNQEIAQRALDHFQSNFFVYTLHPPLLGEEAVDEFLFRTRSGYCEHYASAFTFLMRAAGVPARVVIGYQGADYNPLGNYHVVRQYHAHAWSEVWLDDAGWVRVDPTSVLAPDRIDIGAEALVPNIDVPGIFSTREVRWMISAWRGLSQGWDAANTFWNQWVLDFGFERQRRFLERLGLSGTTRFERYGYPILALALCFVVAAMVYGIILLRGQPFRDLPDRSYALFCKRLARVGISRKPQEGPLDFARRAARLRPDLASSIHSLSNAYIRLRYGSAAEARELADFASMVRRFRPRGS</sequence>
<keyword evidence="1" id="KW-0472">Membrane</keyword>
<dbReference type="SMART" id="SM00460">
    <property type="entry name" value="TGc"/>
    <property type="match status" value="1"/>
</dbReference>
<proteinExistence type="predicted"/>
<feature type="transmembrane region" description="Helical" evidence="1">
    <location>
        <begin position="556"/>
        <end position="579"/>
    </location>
</feature>
<dbReference type="SUPFAM" id="SSF54001">
    <property type="entry name" value="Cysteine proteinases"/>
    <property type="match status" value="1"/>
</dbReference>
<keyword evidence="3" id="KW-0378">Hydrolase</keyword>
<dbReference type="RefSeq" id="WP_092123656.1">
    <property type="nucleotide sequence ID" value="NZ_FMXO01000021.1"/>
</dbReference>
<evidence type="ECO:0000256" key="1">
    <source>
        <dbReference type="SAM" id="Phobius"/>
    </source>
</evidence>
<dbReference type="GO" id="GO:0008233">
    <property type="term" value="F:peptidase activity"/>
    <property type="evidence" value="ECO:0007669"/>
    <property type="project" value="UniProtKB-KW"/>
</dbReference>
<dbReference type="PANTHER" id="PTHR42736">
    <property type="entry name" value="PROTEIN-GLUTAMINE GAMMA-GLUTAMYLTRANSFERASE"/>
    <property type="match status" value="1"/>
</dbReference>
<evidence type="ECO:0000259" key="2">
    <source>
        <dbReference type="SMART" id="SM00460"/>
    </source>
</evidence>
<dbReference type="PANTHER" id="PTHR42736:SF1">
    <property type="entry name" value="PROTEIN-GLUTAMINE GAMMA-GLUTAMYLTRANSFERASE"/>
    <property type="match status" value="1"/>
</dbReference>
<dbReference type="Pfam" id="PF01841">
    <property type="entry name" value="Transglut_core"/>
    <property type="match status" value="1"/>
</dbReference>
<dbReference type="EMBL" id="FMXO01000021">
    <property type="protein sequence ID" value="SDB59966.1"/>
    <property type="molecule type" value="Genomic_DNA"/>
</dbReference>
<keyword evidence="4" id="KW-1185">Reference proteome</keyword>
<keyword evidence="1" id="KW-1133">Transmembrane helix</keyword>
<feature type="transmembrane region" description="Helical" evidence="1">
    <location>
        <begin position="34"/>
        <end position="51"/>
    </location>
</feature>
<feature type="transmembrane region" description="Helical" evidence="1">
    <location>
        <begin position="109"/>
        <end position="127"/>
    </location>
</feature>
<dbReference type="GO" id="GO:0006508">
    <property type="term" value="P:proteolysis"/>
    <property type="evidence" value="ECO:0007669"/>
    <property type="project" value="UniProtKB-KW"/>
</dbReference>
<dbReference type="Pfam" id="PF11992">
    <property type="entry name" value="TgpA_N"/>
    <property type="match status" value="1"/>
</dbReference>
<dbReference type="AlphaFoldDB" id="A0A1G6ERH9"/>
<keyword evidence="3" id="KW-0645">Protease</keyword>
<dbReference type="Gene3D" id="3.10.620.30">
    <property type="match status" value="1"/>
</dbReference>
<dbReference type="InterPro" id="IPR002931">
    <property type="entry name" value="Transglutaminase-like"/>
</dbReference>
<dbReference type="Pfam" id="PF13559">
    <property type="entry name" value="DUF4129"/>
    <property type="match status" value="1"/>
</dbReference>